<dbReference type="EMBL" id="JAGPNK010000014">
    <property type="protein sequence ID" value="KAH7308880.1"/>
    <property type="molecule type" value="Genomic_DNA"/>
</dbReference>
<proteinExistence type="predicted"/>
<evidence type="ECO:0000256" key="1">
    <source>
        <dbReference type="SAM" id="MobiDB-lite"/>
    </source>
</evidence>
<dbReference type="AlphaFoldDB" id="A0A8K0SD88"/>
<gene>
    <name evidence="2" type="ORF">B0I35DRAFT_440898</name>
</gene>
<feature type="region of interest" description="Disordered" evidence="1">
    <location>
        <begin position="42"/>
        <end position="72"/>
    </location>
</feature>
<comment type="caution">
    <text evidence="2">The sequence shown here is derived from an EMBL/GenBank/DDBJ whole genome shotgun (WGS) entry which is preliminary data.</text>
</comment>
<protein>
    <submittedName>
        <fullName evidence="2">Uncharacterized protein</fullName>
    </submittedName>
</protein>
<evidence type="ECO:0000313" key="2">
    <source>
        <dbReference type="EMBL" id="KAH7308880.1"/>
    </source>
</evidence>
<accession>A0A8K0SD88</accession>
<feature type="compositionally biased region" description="Polar residues" evidence="1">
    <location>
        <begin position="50"/>
        <end position="62"/>
    </location>
</feature>
<sequence length="105" mass="12014">MEYKGLIQEVIHIKNLLLSHALCDDPAINDWVEMEGRKHIENSARGGASNVHSQSIKPTTSKKQARNIDGAGQIEKLWRNRNGIRKVSKLGDRLQSWNKHQMKLF</sequence>
<keyword evidence="3" id="KW-1185">Reference proteome</keyword>
<reference evidence="2" key="1">
    <citation type="journal article" date="2021" name="Nat. Commun.">
        <title>Genetic determinants of endophytism in the Arabidopsis root mycobiome.</title>
        <authorList>
            <person name="Mesny F."/>
            <person name="Miyauchi S."/>
            <person name="Thiergart T."/>
            <person name="Pickel B."/>
            <person name="Atanasova L."/>
            <person name="Karlsson M."/>
            <person name="Huettel B."/>
            <person name="Barry K.W."/>
            <person name="Haridas S."/>
            <person name="Chen C."/>
            <person name="Bauer D."/>
            <person name="Andreopoulos W."/>
            <person name="Pangilinan J."/>
            <person name="LaButti K."/>
            <person name="Riley R."/>
            <person name="Lipzen A."/>
            <person name="Clum A."/>
            <person name="Drula E."/>
            <person name="Henrissat B."/>
            <person name="Kohler A."/>
            <person name="Grigoriev I.V."/>
            <person name="Martin F.M."/>
            <person name="Hacquard S."/>
        </authorList>
    </citation>
    <scope>NUCLEOTIDE SEQUENCE</scope>
    <source>
        <strain evidence="2">MPI-CAGE-CH-0235</strain>
    </source>
</reference>
<organism evidence="2 3">
    <name type="scientific">Stachybotrys elegans</name>
    <dbReference type="NCBI Taxonomy" id="80388"/>
    <lineage>
        <taxon>Eukaryota</taxon>
        <taxon>Fungi</taxon>
        <taxon>Dikarya</taxon>
        <taxon>Ascomycota</taxon>
        <taxon>Pezizomycotina</taxon>
        <taxon>Sordariomycetes</taxon>
        <taxon>Hypocreomycetidae</taxon>
        <taxon>Hypocreales</taxon>
        <taxon>Stachybotryaceae</taxon>
        <taxon>Stachybotrys</taxon>
    </lineage>
</organism>
<evidence type="ECO:0000313" key="3">
    <source>
        <dbReference type="Proteomes" id="UP000813444"/>
    </source>
</evidence>
<name>A0A8K0SD88_9HYPO</name>
<dbReference type="Proteomes" id="UP000813444">
    <property type="component" value="Unassembled WGS sequence"/>
</dbReference>
<dbReference type="OrthoDB" id="295274at2759"/>